<dbReference type="RefSeq" id="WP_011822373.1">
    <property type="nucleotide sequence ID" value="NC_008818.1"/>
</dbReference>
<organism evidence="2 3">
    <name type="scientific">Hyperthermus butylicus (strain DSM 5456 / JCM 9403 / PLM1-5)</name>
    <dbReference type="NCBI Taxonomy" id="415426"/>
    <lineage>
        <taxon>Archaea</taxon>
        <taxon>Thermoproteota</taxon>
        <taxon>Thermoprotei</taxon>
        <taxon>Desulfurococcales</taxon>
        <taxon>Pyrodictiaceae</taxon>
        <taxon>Hyperthermus</taxon>
    </lineage>
</organism>
<keyword evidence="1" id="KW-0175">Coiled coil</keyword>
<dbReference type="HOGENOM" id="CLU_109226_0_0_2"/>
<reference evidence="2 3" key="1">
    <citation type="journal article" date="2007" name="Archaea">
        <title>The genome of Hyperthermus butylicus: a sulfur-reducing, peptide fermenting, neutrophilic Crenarchaeote growing up to 108 degrees C.</title>
        <authorList>
            <person name="Brugger K."/>
            <person name="Chen L."/>
            <person name="Stark M."/>
            <person name="Zibat A."/>
            <person name="Redder P."/>
            <person name="Ruepp A."/>
            <person name="Awayez M."/>
            <person name="She Q."/>
            <person name="Garrett R.A."/>
            <person name="Klenk H.P."/>
        </authorList>
    </citation>
    <scope>NUCLEOTIDE SEQUENCE [LARGE SCALE GENOMIC DNA]</scope>
    <source>
        <strain evidence="3">DSM 5456 / JCM 9403 / PLM1-5</strain>
    </source>
</reference>
<evidence type="ECO:0000256" key="1">
    <source>
        <dbReference type="SAM" id="Coils"/>
    </source>
</evidence>
<dbReference type="NCBIfam" id="TIGR03879">
    <property type="entry name" value="near_KaiC_dom"/>
    <property type="match status" value="1"/>
</dbReference>
<keyword evidence="3" id="KW-1185">Reference proteome</keyword>
<sequence>MAVQRELKIDLSHVPLRPTSKKEIKLLETALIVATLYRPEIIELIRDPLEKATWLDSLAIAAAALAREKAGYSISQIAEELGRSETTIRAHLQGKTKAGKIVRETYEKLVRGEPTISLPFAVAEEGDECRRELEKLREELKELREENYRLREELEKTREVEDVKQQLEEIREQLEELERERDELAKRVKELEEKAALLDEIRRVLGC</sequence>
<dbReference type="EnsemblBacteria" id="ABM81055">
    <property type="protein sequence ID" value="ABM81055"/>
    <property type="gene ID" value="Hbut_1223"/>
</dbReference>
<dbReference type="EMBL" id="CP000493">
    <property type="protein sequence ID" value="ABM81055.1"/>
    <property type="molecule type" value="Genomic_DNA"/>
</dbReference>
<evidence type="ECO:0000313" key="2">
    <source>
        <dbReference type="EMBL" id="ABM81055.1"/>
    </source>
</evidence>
<dbReference type="eggNOG" id="arCOG00921">
    <property type="taxonomic scope" value="Archaea"/>
</dbReference>
<dbReference type="InterPro" id="IPR022285">
    <property type="entry name" value="CHP03879_regulat_dom_put"/>
</dbReference>
<dbReference type="GeneID" id="4781502"/>
<dbReference type="Proteomes" id="UP000002593">
    <property type="component" value="Chromosome"/>
</dbReference>
<gene>
    <name evidence="2" type="ordered locus">Hbut_1223</name>
</gene>
<proteinExistence type="predicted"/>
<dbReference type="KEGG" id="hbu:Hbut_1223"/>
<dbReference type="STRING" id="415426.Hbut_1223"/>
<name>A2BM44_HYPBU</name>
<accession>A2BM44</accession>
<evidence type="ECO:0000313" key="3">
    <source>
        <dbReference type="Proteomes" id="UP000002593"/>
    </source>
</evidence>
<dbReference type="PANTHER" id="PTHR40727">
    <property type="entry name" value="TRANSCRIPTION REGULATOR, ENCODED NEXT TO RECA SUPERFAMILY ATPASE-RELATED"/>
    <property type="match status" value="1"/>
</dbReference>
<dbReference type="AlphaFoldDB" id="A2BM44"/>
<dbReference type="Gene3D" id="1.10.10.60">
    <property type="entry name" value="Homeodomain-like"/>
    <property type="match status" value="1"/>
</dbReference>
<protein>
    <submittedName>
        <fullName evidence="2">Conserved archaeal protein</fullName>
    </submittedName>
</protein>
<dbReference type="PANTHER" id="PTHR40727:SF1">
    <property type="entry name" value="BACTERIO-OPSIN ACTIVATOR"/>
    <property type="match status" value="1"/>
</dbReference>
<feature type="coiled-coil region" evidence="1">
    <location>
        <begin position="126"/>
        <end position="201"/>
    </location>
</feature>